<name>A0A9D4FSK9_DREPO</name>
<organism evidence="1 2">
    <name type="scientific">Dreissena polymorpha</name>
    <name type="common">Zebra mussel</name>
    <name type="synonym">Mytilus polymorpha</name>
    <dbReference type="NCBI Taxonomy" id="45954"/>
    <lineage>
        <taxon>Eukaryota</taxon>
        <taxon>Metazoa</taxon>
        <taxon>Spiralia</taxon>
        <taxon>Lophotrochozoa</taxon>
        <taxon>Mollusca</taxon>
        <taxon>Bivalvia</taxon>
        <taxon>Autobranchia</taxon>
        <taxon>Heteroconchia</taxon>
        <taxon>Euheterodonta</taxon>
        <taxon>Imparidentia</taxon>
        <taxon>Neoheterodontei</taxon>
        <taxon>Myida</taxon>
        <taxon>Dreissenoidea</taxon>
        <taxon>Dreissenidae</taxon>
        <taxon>Dreissena</taxon>
    </lineage>
</organism>
<dbReference type="EMBL" id="JAIWYP010000006">
    <property type="protein sequence ID" value="KAH3804218.1"/>
    <property type="molecule type" value="Genomic_DNA"/>
</dbReference>
<reference evidence="1" key="2">
    <citation type="submission" date="2020-11" db="EMBL/GenBank/DDBJ databases">
        <authorList>
            <person name="McCartney M.A."/>
            <person name="Auch B."/>
            <person name="Kono T."/>
            <person name="Mallez S."/>
            <person name="Becker A."/>
            <person name="Gohl D.M."/>
            <person name="Silverstein K.A.T."/>
            <person name="Koren S."/>
            <person name="Bechman K.B."/>
            <person name="Herman A."/>
            <person name="Abrahante J.E."/>
            <person name="Garbe J."/>
        </authorList>
    </citation>
    <scope>NUCLEOTIDE SEQUENCE</scope>
    <source>
        <strain evidence="1">Duluth1</strain>
        <tissue evidence="1">Whole animal</tissue>
    </source>
</reference>
<evidence type="ECO:0000313" key="1">
    <source>
        <dbReference type="EMBL" id="KAH3804218.1"/>
    </source>
</evidence>
<reference evidence="1" key="1">
    <citation type="journal article" date="2019" name="bioRxiv">
        <title>The Genome of the Zebra Mussel, Dreissena polymorpha: A Resource for Invasive Species Research.</title>
        <authorList>
            <person name="McCartney M.A."/>
            <person name="Auch B."/>
            <person name="Kono T."/>
            <person name="Mallez S."/>
            <person name="Zhang Y."/>
            <person name="Obille A."/>
            <person name="Becker A."/>
            <person name="Abrahante J.E."/>
            <person name="Garbe J."/>
            <person name="Badalamenti J.P."/>
            <person name="Herman A."/>
            <person name="Mangelson H."/>
            <person name="Liachko I."/>
            <person name="Sullivan S."/>
            <person name="Sone E.D."/>
            <person name="Koren S."/>
            <person name="Silverstein K.A.T."/>
            <person name="Beckman K.B."/>
            <person name="Gohl D.M."/>
        </authorList>
    </citation>
    <scope>NUCLEOTIDE SEQUENCE</scope>
    <source>
        <strain evidence="1">Duluth1</strain>
        <tissue evidence="1">Whole animal</tissue>
    </source>
</reference>
<dbReference type="AlphaFoldDB" id="A0A9D4FSK9"/>
<evidence type="ECO:0000313" key="2">
    <source>
        <dbReference type="Proteomes" id="UP000828390"/>
    </source>
</evidence>
<gene>
    <name evidence="1" type="ORF">DPMN_132500</name>
</gene>
<comment type="caution">
    <text evidence="1">The sequence shown here is derived from an EMBL/GenBank/DDBJ whole genome shotgun (WGS) entry which is preliminary data.</text>
</comment>
<dbReference type="Proteomes" id="UP000828390">
    <property type="component" value="Unassembled WGS sequence"/>
</dbReference>
<accession>A0A9D4FSK9</accession>
<proteinExistence type="predicted"/>
<sequence length="57" mass="6541">MNCSWDMIDKTVPDMNVVSGLHCECLPESILSGNRCENRKACFHTLLVCFLVEMCFR</sequence>
<protein>
    <submittedName>
        <fullName evidence="1">Uncharacterized protein</fullName>
    </submittedName>
</protein>
<keyword evidence="2" id="KW-1185">Reference proteome</keyword>